<sequence length="125" mass="13733">MHGRGVDRRWEENMNGSFGLASVLSVMLIWVIAAAVTAVIAHQRGRNPLVFFLVTLFFLGPVGPGFALVARPDVAPEPEPRKVADGRRRFVCPRCGAESDIPEADTGYNCWRCGEKRKVRPAKAA</sequence>
<evidence type="ECO:0000313" key="3">
    <source>
        <dbReference type="Proteomes" id="UP000193484"/>
    </source>
</evidence>
<evidence type="ECO:0000256" key="1">
    <source>
        <dbReference type="SAM" id="Phobius"/>
    </source>
</evidence>
<organism evidence="2 3">
    <name type="scientific">Mycolicibacterium fallax</name>
    <name type="common">Mycobacterium fallax</name>
    <dbReference type="NCBI Taxonomy" id="1793"/>
    <lineage>
        <taxon>Bacteria</taxon>
        <taxon>Bacillati</taxon>
        <taxon>Actinomycetota</taxon>
        <taxon>Actinomycetes</taxon>
        <taxon>Mycobacteriales</taxon>
        <taxon>Mycobacteriaceae</taxon>
        <taxon>Mycolicibacterium</taxon>
    </lineage>
</organism>
<feature type="transmembrane region" description="Helical" evidence="1">
    <location>
        <begin position="49"/>
        <end position="70"/>
    </location>
</feature>
<dbReference type="Proteomes" id="UP000193484">
    <property type="component" value="Unassembled WGS sequence"/>
</dbReference>
<evidence type="ECO:0008006" key="4">
    <source>
        <dbReference type="Google" id="ProtNLM"/>
    </source>
</evidence>
<protein>
    <recommendedName>
        <fullName evidence="4">Zinc ribbon domain-containing protein</fullName>
    </recommendedName>
</protein>
<keyword evidence="1" id="KW-1133">Transmembrane helix</keyword>
<dbReference type="EMBL" id="LQOJ01000025">
    <property type="protein sequence ID" value="ORV05314.1"/>
    <property type="molecule type" value="Genomic_DNA"/>
</dbReference>
<name>A0A1X1RGD8_MYCFA</name>
<keyword evidence="1" id="KW-0472">Membrane</keyword>
<keyword evidence="1" id="KW-0812">Transmembrane</keyword>
<keyword evidence="3" id="KW-1185">Reference proteome</keyword>
<dbReference type="STRING" id="1793.AWC04_07180"/>
<accession>A0A1X1RGD8</accession>
<dbReference type="AlphaFoldDB" id="A0A1X1RGD8"/>
<reference evidence="2 3" key="1">
    <citation type="submission" date="2016-01" db="EMBL/GenBank/DDBJ databases">
        <title>The new phylogeny of the genus Mycobacterium.</title>
        <authorList>
            <person name="Tarcisio F."/>
            <person name="Conor M."/>
            <person name="Antonella G."/>
            <person name="Elisabetta G."/>
            <person name="Giulia F.S."/>
            <person name="Sara T."/>
            <person name="Anna F."/>
            <person name="Clotilde B."/>
            <person name="Roberto B."/>
            <person name="Veronica D.S."/>
            <person name="Fabio R."/>
            <person name="Monica P."/>
            <person name="Olivier J."/>
            <person name="Enrico T."/>
            <person name="Nicola S."/>
        </authorList>
    </citation>
    <scope>NUCLEOTIDE SEQUENCE [LARGE SCALE GENOMIC DNA]</scope>
    <source>
        <strain evidence="2 3">DSM 44179</strain>
    </source>
</reference>
<gene>
    <name evidence="2" type="ORF">AWC04_07180</name>
</gene>
<proteinExistence type="predicted"/>
<evidence type="ECO:0000313" key="2">
    <source>
        <dbReference type="EMBL" id="ORV05314.1"/>
    </source>
</evidence>
<feature type="transmembrane region" description="Helical" evidence="1">
    <location>
        <begin position="20"/>
        <end position="42"/>
    </location>
</feature>
<comment type="caution">
    <text evidence="2">The sequence shown here is derived from an EMBL/GenBank/DDBJ whole genome shotgun (WGS) entry which is preliminary data.</text>
</comment>